<evidence type="ECO:0000313" key="2">
    <source>
        <dbReference type="Proteomes" id="UP001153678"/>
    </source>
</evidence>
<evidence type="ECO:0000313" key="1">
    <source>
        <dbReference type="EMBL" id="CAI2174945.1"/>
    </source>
</evidence>
<protein>
    <submittedName>
        <fullName evidence="1">16384_t:CDS:1</fullName>
    </submittedName>
</protein>
<accession>A0A9W4WZE0</accession>
<keyword evidence="2" id="KW-1185">Reference proteome</keyword>
<comment type="caution">
    <text evidence="1">The sequence shown here is derived from an EMBL/GenBank/DDBJ whole genome shotgun (WGS) entry which is preliminary data.</text>
</comment>
<organism evidence="1 2">
    <name type="scientific">Funneliformis geosporum</name>
    <dbReference type="NCBI Taxonomy" id="1117311"/>
    <lineage>
        <taxon>Eukaryota</taxon>
        <taxon>Fungi</taxon>
        <taxon>Fungi incertae sedis</taxon>
        <taxon>Mucoromycota</taxon>
        <taxon>Glomeromycotina</taxon>
        <taxon>Glomeromycetes</taxon>
        <taxon>Glomerales</taxon>
        <taxon>Glomeraceae</taxon>
        <taxon>Funneliformis</taxon>
    </lineage>
</organism>
<dbReference type="AlphaFoldDB" id="A0A9W4WZE0"/>
<proteinExistence type="predicted"/>
<feature type="non-terminal residue" evidence="1">
    <location>
        <position position="1"/>
    </location>
</feature>
<sequence>SKYLGPPSEIRQPDFLKTPKYYQGLELDIPYYDYDFAIEVQGSNMKNLTSSFIEAIPIILSNNKHGINSRKNYAKRI</sequence>
<name>A0A9W4WZE0_9GLOM</name>
<reference evidence="1" key="1">
    <citation type="submission" date="2022-08" db="EMBL/GenBank/DDBJ databases">
        <authorList>
            <person name="Kallberg Y."/>
            <person name="Tangrot J."/>
            <person name="Rosling A."/>
        </authorList>
    </citation>
    <scope>NUCLEOTIDE SEQUENCE</scope>
    <source>
        <strain evidence="1">Wild A</strain>
    </source>
</reference>
<dbReference type="EMBL" id="CAMKVN010001284">
    <property type="protein sequence ID" value="CAI2174945.1"/>
    <property type="molecule type" value="Genomic_DNA"/>
</dbReference>
<dbReference type="Proteomes" id="UP001153678">
    <property type="component" value="Unassembled WGS sequence"/>
</dbReference>
<gene>
    <name evidence="1" type="ORF">FWILDA_LOCUS6847</name>
</gene>